<accession>A0A087SKV0</accession>
<sequence length="75" mass="8582">MDVLCSHQEGRGVPQHRNDRGNPRAGSSSRSGWISSLRPPAPRWYCTRARGCSSFAYWSGSRWLRCVAWVPQELY</sequence>
<keyword evidence="3" id="KW-1185">Reference proteome</keyword>
<evidence type="ECO:0000313" key="3">
    <source>
        <dbReference type="Proteomes" id="UP000028924"/>
    </source>
</evidence>
<organism evidence="2 3">
    <name type="scientific">Auxenochlorella protothecoides</name>
    <name type="common">Green microalga</name>
    <name type="synonym">Chlorella protothecoides</name>
    <dbReference type="NCBI Taxonomy" id="3075"/>
    <lineage>
        <taxon>Eukaryota</taxon>
        <taxon>Viridiplantae</taxon>
        <taxon>Chlorophyta</taxon>
        <taxon>core chlorophytes</taxon>
        <taxon>Trebouxiophyceae</taxon>
        <taxon>Chlorellales</taxon>
        <taxon>Chlorellaceae</taxon>
        <taxon>Auxenochlorella</taxon>
    </lineage>
</organism>
<evidence type="ECO:0000313" key="2">
    <source>
        <dbReference type="EMBL" id="KFM26354.1"/>
    </source>
</evidence>
<name>A0A087SKV0_AUXPR</name>
<proteinExistence type="predicted"/>
<dbReference type="RefSeq" id="XP_011399250.1">
    <property type="nucleotide sequence ID" value="XM_011400948.1"/>
</dbReference>
<evidence type="ECO:0000256" key="1">
    <source>
        <dbReference type="SAM" id="MobiDB-lite"/>
    </source>
</evidence>
<gene>
    <name evidence="2" type="ORF">F751_4847</name>
</gene>
<feature type="compositionally biased region" description="Low complexity" evidence="1">
    <location>
        <begin position="27"/>
        <end position="36"/>
    </location>
</feature>
<dbReference type="AlphaFoldDB" id="A0A087SKV0"/>
<reference evidence="2 3" key="1">
    <citation type="journal article" date="2014" name="BMC Genomics">
        <title>Oil accumulation mechanisms of the oleaginous microalga Chlorella protothecoides revealed through its genome, transcriptomes, and proteomes.</title>
        <authorList>
            <person name="Gao C."/>
            <person name="Wang Y."/>
            <person name="Shen Y."/>
            <person name="Yan D."/>
            <person name="He X."/>
            <person name="Dai J."/>
            <person name="Wu Q."/>
        </authorList>
    </citation>
    <scope>NUCLEOTIDE SEQUENCE [LARGE SCALE GENOMIC DNA]</scope>
    <source>
        <strain evidence="2 3">0710</strain>
    </source>
</reference>
<protein>
    <submittedName>
        <fullName evidence="2">Uncharacterized protein</fullName>
    </submittedName>
</protein>
<dbReference type="KEGG" id="apro:F751_4847"/>
<dbReference type="EMBL" id="KL662127">
    <property type="protein sequence ID" value="KFM26354.1"/>
    <property type="molecule type" value="Genomic_DNA"/>
</dbReference>
<dbReference type="Proteomes" id="UP000028924">
    <property type="component" value="Unassembled WGS sequence"/>
</dbReference>
<dbReference type="GeneID" id="23616238"/>
<feature type="region of interest" description="Disordered" evidence="1">
    <location>
        <begin position="1"/>
        <end position="40"/>
    </location>
</feature>